<proteinExistence type="predicted"/>
<dbReference type="OrthoDB" id="419009at2759"/>
<dbReference type="EMBL" id="CAMXCT020001566">
    <property type="protein sequence ID" value="CAL1144622.1"/>
    <property type="molecule type" value="Genomic_DNA"/>
</dbReference>
<evidence type="ECO:0000313" key="5">
    <source>
        <dbReference type="Proteomes" id="UP001152797"/>
    </source>
</evidence>
<feature type="non-terminal residue" evidence="3">
    <location>
        <position position="1"/>
    </location>
</feature>
<feature type="region of interest" description="Disordered" evidence="1">
    <location>
        <begin position="1"/>
        <end position="27"/>
    </location>
</feature>
<keyword evidence="2" id="KW-0812">Transmembrane</keyword>
<protein>
    <submittedName>
        <fullName evidence="3">Uncharacterized protein</fullName>
    </submittedName>
</protein>
<feature type="compositionally biased region" description="Polar residues" evidence="1">
    <location>
        <begin position="1"/>
        <end position="20"/>
    </location>
</feature>
<dbReference type="EMBL" id="CAMXCT010001566">
    <property type="protein sequence ID" value="CAI3991247.1"/>
    <property type="molecule type" value="Genomic_DNA"/>
</dbReference>
<evidence type="ECO:0000256" key="2">
    <source>
        <dbReference type="SAM" id="Phobius"/>
    </source>
</evidence>
<dbReference type="AlphaFoldDB" id="A0A9P1CFD3"/>
<keyword evidence="2" id="KW-0472">Membrane</keyword>
<organism evidence="3">
    <name type="scientific">Cladocopium goreaui</name>
    <dbReference type="NCBI Taxonomy" id="2562237"/>
    <lineage>
        <taxon>Eukaryota</taxon>
        <taxon>Sar</taxon>
        <taxon>Alveolata</taxon>
        <taxon>Dinophyceae</taxon>
        <taxon>Suessiales</taxon>
        <taxon>Symbiodiniaceae</taxon>
        <taxon>Cladocopium</taxon>
    </lineage>
</organism>
<keyword evidence="5" id="KW-1185">Reference proteome</keyword>
<evidence type="ECO:0000313" key="4">
    <source>
        <dbReference type="EMBL" id="CAL1144622.1"/>
    </source>
</evidence>
<reference evidence="4" key="2">
    <citation type="submission" date="2024-04" db="EMBL/GenBank/DDBJ databases">
        <authorList>
            <person name="Chen Y."/>
            <person name="Shah S."/>
            <person name="Dougan E. K."/>
            <person name="Thang M."/>
            <person name="Chan C."/>
        </authorList>
    </citation>
    <scope>NUCLEOTIDE SEQUENCE [LARGE SCALE GENOMIC DNA]</scope>
</reference>
<name>A0A9P1CFD3_9DINO</name>
<evidence type="ECO:0000256" key="1">
    <source>
        <dbReference type="SAM" id="MobiDB-lite"/>
    </source>
</evidence>
<keyword evidence="2" id="KW-1133">Transmembrane helix</keyword>
<accession>A0A9P1CFD3</accession>
<gene>
    <name evidence="3" type="ORF">C1SCF055_LOCUS18170</name>
</gene>
<reference evidence="3" key="1">
    <citation type="submission" date="2022-10" db="EMBL/GenBank/DDBJ databases">
        <authorList>
            <person name="Chen Y."/>
            <person name="Dougan E. K."/>
            <person name="Chan C."/>
            <person name="Rhodes N."/>
            <person name="Thang M."/>
        </authorList>
    </citation>
    <scope>NUCLEOTIDE SEQUENCE</scope>
</reference>
<evidence type="ECO:0000313" key="3">
    <source>
        <dbReference type="EMBL" id="CAI3991247.1"/>
    </source>
</evidence>
<feature type="transmembrane region" description="Helical" evidence="2">
    <location>
        <begin position="150"/>
        <end position="171"/>
    </location>
</feature>
<sequence length="685" mass="74902">SRRNSVASLQRQMSESSSCDELQEKLREEERELRATKAHERAMEIDFQAKEALVQNLMEERSILKAKTQALTKQLESNVVERWLCGCLSGFGKMFSSSQSEGAQLEAIAEALEEKEETAIKSEIAGVSELADGQAGVPVISAMARSRVSLLTLLALAAVPRLLLLSGFAMWRQWDFPVLCFSPGLGWFSREETKEQLEKTVKVWKQPHNFRIVGSQFSVDTISQGAEQWQVRAMETNGSSAMFAARDKGQEVSYGINYDSSKSHWKPPLNTRVFATGISDEGDAPEWTVRVEGPGRAPKQLSVTGKGLEDVVYDASLGVERRLKRGLFWSYALDAKGRGEGWKPWIRQGLGLTYAPPAGDVNAKFNVFQAESKDPNGTVSMDWEGLLRVRLTGWSSKQGGKILSTDPQYTFRLNRDGLDARARASAKLGTAFGAVAHVSPEGEYQAEGFAEWNNRKEVLDGVVLGADAKAVAKKGQVELQPLGVTAVAALDKLAPQLLADGSTIGLRGRMKLGDQRDRPSLAALFGLKATKLPQVSAAGSVHFQEDGVTGVLRVVAEKLKGVDARYELSKTSQGVRQAADIRSPKVDFGGGSQLRLTGKFYKGDDFGVGKPRVQLGVQYEGKVNVLGKTLDLGGDSAAFDSGRSLLDEMGNPWSSPEARKARNTASILRRRVESDFGEARRWLEK</sequence>
<comment type="caution">
    <text evidence="3">The sequence shown here is derived from an EMBL/GenBank/DDBJ whole genome shotgun (WGS) entry which is preliminary data.</text>
</comment>
<dbReference type="EMBL" id="CAMXCT030001566">
    <property type="protein sequence ID" value="CAL4778559.1"/>
    <property type="molecule type" value="Genomic_DNA"/>
</dbReference>
<dbReference type="Proteomes" id="UP001152797">
    <property type="component" value="Unassembled WGS sequence"/>
</dbReference>